<sequence>MKGFVFHGPGQSSWDTVPDPGIKDATDVIVRVDAVTICGTDLHILKGDVPEVRPGTILGHEAVGEVVEAGSDVRTVRPGDRVLVSCITACGRCAYCRKAMYGQCRDGGGWILGHLIDGTQAEYVRVPHADLSVHPLPSTLDAKDAVLLADIFPTGYEVGVLNGQVRPGDTVAVVGAGPVGLAAIATARLFSPERVVAVDLAPARLDAAKRFGADAVVDARETPEQLIADLTDGMGADVVIEAVGVPETFELCTRMVRPGGHVANVGVHGKPATLHLEDLWIKNITITTGLVDTHSTPTLLRMAAAGRLPTSQLVTHTFPLDRMEEAYDVFAKAADTGALKVVLGGTRHEEVAVRAAEEKDVRSYA</sequence>
<evidence type="ECO:0000313" key="8">
    <source>
        <dbReference type="EMBL" id="MFE9606630.1"/>
    </source>
</evidence>
<dbReference type="Gene3D" id="3.40.50.720">
    <property type="entry name" value="NAD(P)-binding Rossmann-like Domain"/>
    <property type="match status" value="1"/>
</dbReference>
<accession>A0ABW6MKG6</accession>
<dbReference type="RefSeq" id="WP_388115277.1">
    <property type="nucleotide sequence ID" value="NZ_JBIAHM010000031.1"/>
</dbReference>
<dbReference type="PANTHER" id="PTHR42813:SF4">
    <property type="entry name" value="NADP-DEPENDENT ISOPROPANOL DEHYDROGENASE"/>
    <property type="match status" value="1"/>
</dbReference>
<dbReference type="InterPro" id="IPR013154">
    <property type="entry name" value="ADH-like_N"/>
</dbReference>
<keyword evidence="5" id="KW-0560">Oxidoreductase</keyword>
<dbReference type="Proteomes" id="UP001601303">
    <property type="component" value="Unassembled WGS sequence"/>
</dbReference>
<keyword evidence="4 6" id="KW-0862">Zinc</keyword>
<dbReference type="SUPFAM" id="SSF50129">
    <property type="entry name" value="GroES-like"/>
    <property type="match status" value="1"/>
</dbReference>
<dbReference type="SUPFAM" id="SSF51735">
    <property type="entry name" value="NAD(P)-binding Rossmann-fold domains"/>
    <property type="match status" value="1"/>
</dbReference>
<dbReference type="CDD" id="cd08286">
    <property type="entry name" value="FDH_like_ADH2"/>
    <property type="match status" value="1"/>
</dbReference>
<dbReference type="PANTHER" id="PTHR42813">
    <property type="entry name" value="ZINC-TYPE ALCOHOL DEHYDROGENASE-LIKE"/>
    <property type="match status" value="1"/>
</dbReference>
<dbReference type="InterPro" id="IPR013149">
    <property type="entry name" value="ADH-like_C"/>
</dbReference>
<dbReference type="Pfam" id="PF00107">
    <property type="entry name" value="ADH_zinc_N"/>
    <property type="match status" value="1"/>
</dbReference>
<evidence type="ECO:0000313" key="9">
    <source>
        <dbReference type="Proteomes" id="UP001601303"/>
    </source>
</evidence>
<evidence type="ECO:0000256" key="1">
    <source>
        <dbReference type="ARBA" id="ARBA00001947"/>
    </source>
</evidence>
<evidence type="ECO:0000256" key="3">
    <source>
        <dbReference type="ARBA" id="ARBA00022723"/>
    </source>
</evidence>
<comment type="cofactor">
    <cofactor evidence="1 6">
        <name>Zn(2+)</name>
        <dbReference type="ChEBI" id="CHEBI:29105"/>
    </cofactor>
</comment>
<keyword evidence="3 6" id="KW-0479">Metal-binding</keyword>
<dbReference type="SMART" id="SM00829">
    <property type="entry name" value="PKS_ER"/>
    <property type="match status" value="1"/>
</dbReference>
<comment type="similarity">
    <text evidence="2 6">Belongs to the zinc-containing alcohol dehydrogenase family.</text>
</comment>
<dbReference type="Gene3D" id="3.90.180.10">
    <property type="entry name" value="Medium-chain alcohol dehydrogenases, catalytic domain"/>
    <property type="match status" value="1"/>
</dbReference>
<reference evidence="8 9" key="1">
    <citation type="submission" date="2024-10" db="EMBL/GenBank/DDBJ databases">
        <title>The Natural Products Discovery Center: Release of the First 8490 Sequenced Strains for Exploring Actinobacteria Biosynthetic Diversity.</title>
        <authorList>
            <person name="Kalkreuter E."/>
            <person name="Kautsar S.A."/>
            <person name="Yang D."/>
            <person name="Bader C.D."/>
            <person name="Teijaro C.N."/>
            <person name="Fluegel L."/>
            <person name="Davis C.M."/>
            <person name="Simpson J.R."/>
            <person name="Lauterbach L."/>
            <person name="Steele A.D."/>
            <person name="Gui C."/>
            <person name="Meng S."/>
            <person name="Li G."/>
            <person name="Viehrig K."/>
            <person name="Ye F."/>
            <person name="Su P."/>
            <person name="Kiefer A.F."/>
            <person name="Nichols A."/>
            <person name="Cepeda A.J."/>
            <person name="Yan W."/>
            <person name="Fan B."/>
            <person name="Jiang Y."/>
            <person name="Adhikari A."/>
            <person name="Zheng C.-J."/>
            <person name="Schuster L."/>
            <person name="Cowan T.M."/>
            <person name="Smanski M.J."/>
            <person name="Chevrette M.G."/>
            <person name="De Carvalho L.P.S."/>
            <person name="Shen B."/>
        </authorList>
    </citation>
    <scope>NUCLEOTIDE SEQUENCE [LARGE SCALE GENOMIC DNA]</scope>
    <source>
        <strain evidence="8 9">NPDC006488</strain>
    </source>
</reference>
<gene>
    <name evidence="8" type="ORF">ACFYNQ_49850</name>
</gene>
<proteinExistence type="inferred from homology"/>
<keyword evidence="9" id="KW-1185">Reference proteome</keyword>
<evidence type="ECO:0000256" key="5">
    <source>
        <dbReference type="ARBA" id="ARBA00023002"/>
    </source>
</evidence>
<dbReference type="Pfam" id="PF08240">
    <property type="entry name" value="ADH_N"/>
    <property type="match status" value="1"/>
</dbReference>
<feature type="domain" description="Enoyl reductase (ER)" evidence="7">
    <location>
        <begin position="8"/>
        <end position="343"/>
    </location>
</feature>
<dbReference type="InterPro" id="IPR020843">
    <property type="entry name" value="ER"/>
</dbReference>
<evidence type="ECO:0000256" key="2">
    <source>
        <dbReference type="ARBA" id="ARBA00008072"/>
    </source>
</evidence>
<dbReference type="InterPro" id="IPR036291">
    <property type="entry name" value="NAD(P)-bd_dom_sf"/>
</dbReference>
<dbReference type="InterPro" id="IPR011032">
    <property type="entry name" value="GroES-like_sf"/>
</dbReference>
<comment type="caution">
    <text evidence="8">The sequence shown here is derived from an EMBL/GenBank/DDBJ whole genome shotgun (WGS) entry which is preliminary data.</text>
</comment>
<dbReference type="InterPro" id="IPR002328">
    <property type="entry name" value="ADH_Zn_CS"/>
</dbReference>
<dbReference type="PROSITE" id="PS00059">
    <property type="entry name" value="ADH_ZINC"/>
    <property type="match status" value="1"/>
</dbReference>
<evidence type="ECO:0000256" key="6">
    <source>
        <dbReference type="RuleBase" id="RU361277"/>
    </source>
</evidence>
<dbReference type="EMBL" id="JBIAHM010000031">
    <property type="protein sequence ID" value="MFE9606630.1"/>
    <property type="molecule type" value="Genomic_DNA"/>
</dbReference>
<organism evidence="8 9">
    <name type="scientific">Streptomyces hokutonensis</name>
    <dbReference type="NCBI Taxonomy" id="1306990"/>
    <lineage>
        <taxon>Bacteria</taxon>
        <taxon>Bacillati</taxon>
        <taxon>Actinomycetota</taxon>
        <taxon>Actinomycetes</taxon>
        <taxon>Kitasatosporales</taxon>
        <taxon>Streptomycetaceae</taxon>
        <taxon>Streptomyces</taxon>
    </lineage>
</organism>
<name>A0ABW6MKG6_9ACTN</name>
<evidence type="ECO:0000256" key="4">
    <source>
        <dbReference type="ARBA" id="ARBA00022833"/>
    </source>
</evidence>
<protein>
    <submittedName>
        <fullName evidence="8">Zinc-dependent alcohol dehydrogenase family protein</fullName>
    </submittedName>
</protein>
<evidence type="ECO:0000259" key="7">
    <source>
        <dbReference type="SMART" id="SM00829"/>
    </source>
</evidence>